<sequence>MASEAIRSLMDHLVGGRLRIPAFQRGFVWDAERVAFFMDSVYKGYPFGNLLLWRTRQELTHERDLGPYQLPAGDPEYPIDYVLDGQQRLTSLFGVFQNSLQAREPDERFNVYFDRQAEDSLQSSQFFALPLDQPVDSARYFPLRVLFDVVAYRQATEPLEGDDLLLIDEMQTRFKEVQVPTQTFETDDRGRVAIVFERVNRLGVELDTLQLLSAWTWSDDFFLQEKFEDLGEDLEPFGFKLVGEDTNLLLRCCSAIIQGEAAPAALMQLDGDEVRERFDEISNGILGAIDFLRTNLHVGSMANLPFGTLIVPLAVFFSAKGNSSVVCTSAQRKALLKWFWRSSFSRRYSSDVIRKLELDIQAMLQLKGDVDDSLIDIDAPVWRSFFTGSMFNTSSVNTKTFVLLLTQAQPRSFVSGAPISLQRVLKDYNRNEFHHLYPRRYLKDLGYETSDINGLANFVFMARADNNKLGGEAPSMYRRHLPGDGQAAILRHALCPASLFSDDYDLFLEARGETLTRAAKALVADGELDVALSSYIADDWDPDDIPF</sequence>
<evidence type="ECO:0000259" key="1">
    <source>
        <dbReference type="Pfam" id="PF03235"/>
    </source>
</evidence>
<dbReference type="EMBL" id="RBIL01000001">
    <property type="protein sequence ID" value="RKQ91646.1"/>
    <property type="molecule type" value="Genomic_DNA"/>
</dbReference>
<proteinExistence type="predicted"/>
<comment type="caution">
    <text evidence="2">The sequence shown here is derived from an EMBL/GenBank/DDBJ whole genome shotgun (WGS) entry which is preliminary data.</text>
</comment>
<reference evidence="2 3" key="1">
    <citation type="submission" date="2018-10" db="EMBL/GenBank/DDBJ databases">
        <title>Genomic Encyclopedia of Archaeal and Bacterial Type Strains, Phase II (KMG-II): from individual species to whole genera.</title>
        <authorList>
            <person name="Goeker M."/>
        </authorList>
    </citation>
    <scope>NUCLEOTIDE SEQUENCE [LARGE SCALE GENOMIC DNA]</scope>
    <source>
        <strain evidence="2 3">DSM 14954</strain>
    </source>
</reference>
<feature type="domain" description="GmrSD restriction endonucleases N-terminal" evidence="1">
    <location>
        <begin position="18"/>
        <end position="215"/>
    </location>
</feature>
<accession>A0A660LB62</accession>
<dbReference type="PANTHER" id="PTHR37292">
    <property type="entry name" value="VNG6097C"/>
    <property type="match status" value="1"/>
</dbReference>
<evidence type="ECO:0000313" key="3">
    <source>
        <dbReference type="Proteomes" id="UP000278962"/>
    </source>
</evidence>
<name>A0A660LB62_9ACTN</name>
<dbReference type="InterPro" id="IPR004919">
    <property type="entry name" value="GmrSD_N"/>
</dbReference>
<dbReference type="AlphaFoldDB" id="A0A660LB62"/>
<keyword evidence="3" id="KW-1185">Reference proteome</keyword>
<dbReference type="Proteomes" id="UP000278962">
    <property type="component" value="Unassembled WGS sequence"/>
</dbReference>
<dbReference type="PANTHER" id="PTHR37292:SF2">
    <property type="entry name" value="DUF262 DOMAIN-CONTAINING PROTEIN"/>
    <property type="match status" value="1"/>
</dbReference>
<organism evidence="2 3">
    <name type="scientific">Solirubrobacter pauli</name>
    <dbReference type="NCBI Taxonomy" id="166793"/>
    <lineage>
        <taxon>Bacteria</taxon>
        <taxon>Bacillati</taxon>
        <taxon>Actinomycetota</taxon>
        <taxon>Thermoleophilia</taxon>
        <taxon>Solirubrobacterales</taxon>
        <taxon>Solirubrobacteraceae</taxon>
        <taxon>Solirubrobacter</taxon>
    </lineage>
</organism>
<gene>
    <name evidence="2" type="ORF">C8N24_1470</name>
</gene>
<protein>
    <recommendedName>
        <fullName evidence="1">GmrSD restriction endonucleases N-terminal domain-containing protein</fullName>
    </recommendedName>
</protein>
<evidence type="ECO:0000313" key="2">
    <source>
        <dbReference type="EMBL" id="RKQ91646.1"/>
    </source>
</evidence>
<dbReference type="Pfam" id="PF03235">
    <property type="entry name" value="GmrSD_N"/>
    <property type="match status" value="1"/>
</dbReference>